<dbReference type="Proteomes" id="UP001151079">
    <property type="component" value="Unassembled WGS sequence"/>
</dbReference>
<organism evidence="1 2">
    <name type="scientific">Flavobacterium shii</name>
    <dbReference type="NCBI Taxonomy" id="2987687"/>
    <lineage>
        <taxon>Bacteria</taxon>
        <taxon>Pseudomonadati</taxon>
        <taxon>Bacteroidota</taxon>
        <taxon>Flavobacteriia</taxon>
        <taxon>Flavobacteriales</taxon>
        <taxon>Flavobacteriaceae</taxon>
        <taxon>Flavobacterium</taxon>
    </lineage>
</organism>
<accession>A0A9X2ZC70</accession>
<keyword evidence="2" id="KW-1185">Reference proteome</keyword>
<protein>
    <submittedName>
        <fullName evidence="1">Uncharacterized protein</fullName>
    </submittedName>
</protein>
<reference evidence="1" key="1">
    <citation type="submission" date="2022-10" db="EMBL/GenBank/DDBJ databases">
        <title>Two novel species of Flavobacterium.</title>
        <authorList>
            <person name="Liu Q."/>
            <person name="Xin Y.-H."/>
        </authorList>
    </citation>
    <scope>NUCLEOTIDE SEQUENCE</scope>
    <source>
        <strain evidence="1">LS1R49</strain>
    </source>
</reference>
<sequence>MTGYLKLLREDFDINEIKTPKQYLETIDKITEILRETRLLFLYSVFNKVCTEEDKLYYFDTPYQANMSYSALIKKGKSFYLLDEDGDYSEIFTSESFVQFIDDQYWELYE</sequence>
<name>A0A9X2ZC70_9FLAO</name>
<dbReference type="EMBL" id="JAOZEW010000011">
    <property type="protein sequence ID" value="MCV9928374.1"/>
    <property type="molecule type" value="Genomic_DNA"/>
</dbReference>
<evidence type="ECO:0000313" key="2">
    <source>
        <dbReference type="Proteomes" id="UP001151079"/>
    </source>
</evidence>
<dbReference type="AlphaFoldDB" id="A0A9X2ZC70"/>
<comment type="caution">
    <text evidence="1">The sequence shown here is derived from an EMBL/GenBank/DDBJ whole genome shotgun (WGS) entry which is preliminary data.</text>
</comment>
<gene>
    <name evidence="1" type="ORF">OIU83_11950</name>
</gene>
<dbReference type="RefSeq" id="WP_264206486.1">
    <property type="nucleotide sequence ID" value="NZ_JAOZEW010000011.1"/>
</dbReference>
<proteinExistence type="predicted"/>
<evidence type="ECO:0000313" key="1">
    <source>
        <dbReference type="EMBL" id="MCV9928374.1"/>
    </source>
</evidence>